<proteinExistence type="predicted"/>
<dbReference type="Proteomes" id="UP001431783">
    <property type="component" value="Unassembled WGS sequence"/>
</dbReference>
<accession>A0AAW1US18</accession>
<reference evidence="2 3" key="1">
    <citation type="submission" date="2023-03" db="EMBL/GenBank/DDBJ databases">
        <title>Genome insight into feeding habits of ladybird beetles.</title>
        <authorList>
            <person name="Li H.-S."/>
            <person name="Huang Y.-H."/>
            <person name="Pang H."/>
        </authorList>
    </citation>
    <scope>NUCLEOTIDE SEQUENCE [LARGE SCALE GENOMIC DNA]</scope>
    <source>
        <strain evidence="2">SYSU_2023b</strain>
        <tissue evidence="2">Whole body</tissue>
    </source>
</reference>
<dbReference type="PANTHER" id="PTHR11054:SF0">
    <property type="entry name" value="6-PHOSPHOGLUCONOLACTONASE"/>
    <property type="match status" value="1"/>
</dbReference>
<sequence length="164" mass="18490">MKMIVGKNKDDLFQKTIHLNENVAKESIAKDNIFKIGLSGGSVATFLTIVIPKIKTDFTKWKLFFCDESSVPEDSNDSTYEFHKSALIGTSKLREDHFIRIKQGVSAKEAAADYTKQLKIYFPGPDGHTCSLFPNHPLLEETDEWIAVIPKIVSSLFVVRKRQG</sequence>
<comment type="caution">
    <text evidence="2">The sequence shown here is derived from an EMBL/GenBank/DDBJ whole genome shotgun (WGS) entry which is preliminary data.</text>
</comment>
<protein>
    <recommendedName>
        <fullName evidence="1">Glucosamine/galactosamine-6-phosphate isomerase domain-containing protein</fullName>
    </recommendedName>
</protein>
<dbReference type="InterPro" id="IPR039104">
    <property type="entry name" value="6PGL"/>
</dbReference>
<dbReference type="InterPro" id="IPR006148">
    <property type="entry name" value="Glc/Gal-6P_isomerase"/>
</dbReference>
<dbReference type="EMBL" id="JARQZJ010000074">
    <property type="protein sequence ID" value="KAK9882314.1"/>
    <property type="molecule type" value="Genomic_DNA"/>
</dbReference>
<dbReference type="GO" id="GO:0005975">
    <property type="term" value="P:carbohydrate metabolic process"/>
    <property type="evidence" value="ECO:0007669"/>
    <property type="project" value="InterPro"/>
</dbReference>
<dbReference type="Gene3D" id="3.40.50.1360">
    <property type="match status" value="1"/>
</dbReference>
<feature type="domain" description="Glucosamine/galactosamine-6-phosphate isomerase" evidence="1">
    <location>
        <begin position="8"/>
        <end position="150"/>
    </location>
</feature>
<evidence type="ECO:0000259" key="1">
    <source>
        <dbReference type="Pfam" id="PF01182"/>
    </source>
</evidence>
<dbReference type="Pfam" id="PF01182">
    <property type="entry name" value="Glucosamine_iso"/>
    <property type="match status" value="1"/>
</dbReference>
<keyword evidence="3" id="KW-1185">Reference proteome</keyword>
<evidence type="ECO:0000313" key="3">
    <source>
        <dbReference type="Proteomes" id="UP001431783"/>
    </source>
</evidence>
<dbReference type="InterPro" id="IPR037171">
    <property type="entry name" value="NagB/RpiA_transferase-like"/>
</dbReference>
<dbReference type="AlphaFoldDB" id="A0AAW1US18"/>
<name>A0AAW1US18_9CUCU</name>
<evidence type="ECO:0000313" key="2">
    <source>
        <dbReference type="EMBL" id="KAK9882314.1"/>
    </source>
</evidence>
<dbReference type="SUPFAM" id="SSF100950">
    <property type="entry name" value="NagB/RpiA/CoA transferase-like"/>
    <property type="match status" value="1"/>
</dbReference>
<dbReference type="PANTHER" id="PTHR11054">
    <property type="entry name" value="6-PHOSPHOGLUCONOLACTONASE"/>
    <property type="match status" value="1"/>
</dbReference>
<organism evidence="2 3">
    <name type="scientific">Henosepilachna vigintioctopunctata</name>
    <dbReference type="NCBI Taxonomy" id="420089"/>
    <lineage>
        <taxon>Eukaryota</taxon>
        <taxon>Metazoa</taxon>
        <taxon>Ecdysozoa</taxon>
        <taxon>Arthropoda</taxon>
        <taxon>Hexapoda</taxon>
        <taxon>Insecta</taxon>
        <taxon>Pterygota</taxon>
        <taxon>Neoptera</taxon>
        <taxon>Endopterygota</taxon>
        <taxon>Coleoptera</taxon>
        <taxon>Polyphaga</taxon>
        <taxon>Cucujiformia</taxon>
        <taxon>Coccinelloidea</taxon>
        <taxon>Coccinellidae</taxon>
        <taxon>Epilachninae</taxon>
        <taxon>Epilachnini</taxon>
        <taxon>Henosepilachna</taxon>
    </lineage>
</organism>
<gene>
    <name evidence="2" type="ORF">WA026_020431</name>
</gene>